<dbReference type="AlphaFoldDB" id="A0A2G5NUQ4"/>
<keyword evidence="2" id="KW-1185">Reference proteome</keyword>
<reference evidence="1 2" key="1">
    <citation type="journal article" date="2018" name="Front. Microbiol.">
        <title>Description and Comparative Genomics of Macrococcus caseolyticus subsp. hominis subsp. nov., Macrococcus goetzii sp. nov., Macrococcus epidermidis sp. nov., and Macrococcus bohemicus sp. nov., Novel Macrococci From Human Clinical Material With Virulence Potential and Suspected Uptake of Foreign DNA by Natural Transformation.</title>
        <authorList>
            <person name="Maslanova I."/>
            <person name="Wertheimer Z."/>
            <person name="Sedlacek I."/>
            <person name="Svec P."/>
            <person name="Indrakova A."/>
            <person name="Kovarovic V."/>
            <person name="Schumann P."/>
            <person name="Sproer C."/>
            <person name="Kralova S."/>
            <person name="Sedo O."/>
            <person name="Kristofova L."/>
            <person name="Vrbovska V."/>
            <person name="Fuzik T."/>
            <person name="Petras P."/>
            <person name="Zdrahal Z."/>
            <person name="Ruzickova V."/>
            <person name="Doskar J."/>
            <person name="Pantucek R."/>
        </authorList>
    </citation>
    <scope>NUCLEOTIDE SEQUENCE [LARGE SCALE GENOMIC DNA]</scope>
    <source>
        <strain evidence="1 2">CCM 4927</strain>
    </source>
</reference>
<comment type="caution">
    <text evidence="1">The sequence shown here is derived from an EMBL/GenBank/DDBJ whole genome shotgun (WGS) entry which is preliminary data.</text>
</comment>
<evidence type="ECO:0000313" key="1">
    <source>
        <dbReference type="EMBL" id="RAI79689.1"/>
    </source>
</evidence>
<dbReference type="Pfam" id="PF05866">
    <property type="entry name" value="RusA"/>
    <property type="match status" value="1"/>
</dbReference>
<dbReference type="RefSeq" id="WP_099576962.1">
    <property type="nucleotide sequence ID" value="NZ_MJBI02000006.1"/>
</dbReference>
<accession>A0A2G5NUQ4</accession>
<dbReference type="SUPFAM" id="SSF103084">
    <property type="entry name" value="Holliday junction resolvase RusA"/>
    <property type="match status" value="1"/>
</dbReference>
<gene>
    <name evidence="1" type="ORF">BFS35_011120</name>
</gene>
<proteinExistence type="predicted"/>
<organism evidence="1 2">
    <name type="scientific">Macrococcoides goetzii</name>
    <dbReference type="NCBI Taxonomy" id="1891097"/>
    <lineage>
        <taxon>Bacteria</taxon>
        <taxon>Bacillati</taxon>
        <taxon>Bacillota</taxon>
        <taxon>Bacilli</taxon>
        <taxon>Bacillales</taxon>
        <taxon>Staphylococcaceae</taxon>
        <taxon>Macrococcoides</taxon>
    </lineage>
</organism>
<protein>
    <submittedName>
        <fullName evidence="1">RusA family crossover junction endodeoxyribonuclease</fullName>
    </submittedName>
</protein>
<dbReference type="InterPro" id="IPR008822">
    <property type="entry name" value="Endonuclease_RusA-like"/>
</dbReference>
<dbReference type="InterPro" id="IPR036614">
    <property type="entry name" value="RusA-like_sf"/>
</dbReference>
<evidence type="ECO:0000313" key="2">
    <source>
        <dbReference type="Proteomes" id="UP000229523"/>
    </source>
</evidence>
<dbReference type="Proteomes" id="UP000229523">
    <property type="component" value="Unassembled WGS sequence"/>
</dbReference>
<sequence>MTITNFEIRYSDVKGFEKPMPSPRPRARKVKNFIQIYMPSSYMKHKEFIKKQMPELKSDKKIKLTALFMMPIPKATPKYKVLELLGFAHTKKPDLDNLIKTFMDAANGHVWIDDGQVFELHTKKIYSDTPKIKIKLEEI</sequence>
<dbReference type="EMBL" id="MJBI02000006">
    <property type="protein sequence ID" value="RAI79689.1"/>
    <property type="molecule type" value="Genomic_DNA"/>
</dbReference>
<dbReference type="Gene3D" id="3.30.1330.70">
    <property type="entry name" value="Holliday junction resolvase RusA"/>
    <property type="match status" value="1"/>
</dbReference>
<dbReference type="GO" id="GO:0006281">
    <property type="term" value="P:DNA repair"/>
    <property type="evidence" value="ECO:0007669"/>
    <property type="project" value="InterPro"/>
</dbReference>
<dbReference type="GO" id="GO:0006310">
    <property type="term" value="P:DNA recombination"/>
    <property type="evidence" value="ECO:0007669"/>
    <property type="project" value="InterPro"/>
</dbReference>
<name>A0A2G5NUQ4_9STAP</name>
<dbReference type="GO" id="GO:0000287">
    <property type="term" value="F:magnesium ion binding"/>
    <property type="evidence" value="ECO:0007669"/>
    <property type="project" value="InterPro"/>
</dbReference>